<keyword evidence="3" id="KW-1185">Reference proteome</keyword>
<evidence type="ECO:0000313" key="3">
    <source>
        <dbReference type="Proteomes" id="UP000295270"/>
    </source>
</evidence>
<sequence length="230" mass="26804">MFTVTINSENRKSSYEQFESDFFKICDEHRENNRALVFSFILYDFENEHIAKILEDPHYWLSLNSISGTYLTVFSLHYKAEDMKSKLMEMIKQRMNQGTKKEFNMIATDQNPSQETNHFIQKYFGKDFKIKYPSVLFFQVKDDAISDSRLIQLDQEGIEASFLELKQYIKIAAEALYEVNRKNKYNVNELFSLVDQNVSGLRQKIQIKKGIKTVTSIAELAATVTGLNPS</sequence>
<name>A0A4Y7UBE9_9FLAO</name>
<reference evidence="1" key="3">
    <citation type="submission" date="2019-03" db="EMBL/GenBank/DDBJ databases">
        <authorList>
            <person name="Whitman W."/>
            <person name="Huntemann M."/>
            <person name="Clum A."/>
            <person name="Pillay M."/>
            <person name="Palaniappan K."/>
            <person name="Varghese N."/>
            <person name="Mikhailova N."/>
            <person name="Stamatis D."/>
            <person name="Reddy T."/>
            <person name="Daum C."/>
            <person name="Shapiro N."/>
            <person name="Ivanova N."/>
            <person name="Kyrpides N."/>
            <person name="Woyke T."/>
        </authorList>
    </citation>
    <scope>NUCLEOTIDE SEQUENCE</scope>
    <source>
        <strain evidence="1">P5626</strain>
    </source>
</reference>
<reference evidence="2 4" key="2">
    <citation type="journal article" date="2018" name="Syst. Appl. Microbiol.">
        <title>Flavobacterium circumlabens sp. nov. and Flavobacterium cupreum sp. nov., two psychrotrophic species isolated from Antarctic environmental samples.</title>
        <authorList>
            <person name="Kralova S."/>
            <person name="Busse H.J."/>
            <person name="Svec P."/>
            <person name="Maslanova I."/>
            <person name="Stankova E."/>
            <person name="Bartak M."/>
            <person name="Sedlacek I."/>
        </authorList>
    </citation>
    <scope>NUCLEOTIDE SEQUENCE [LARGE SCALE GENOMIC DNA]</scope>
    <source>
        <strain evidence="2 4">CCM 8828</strain>
    </source>
</reference>
<organism evidence="2 4">
    <name type="scientific">Flavobacterium circumlabens</name>
    <dbReference type="NCBI Taxonomy" id="2133765"/>
    <lineage>
        <taxon>Bacteria</taxon>
        <taxon>Pseudomonadati</taxon>
        <taxon>Bacteroidota</taxon>
        <taxon>Flavobacteriia</taxon>
        <taxon>Flavobacteriales</taxon>
        <taxon>Flavobacteriaceae</taxon>
        <taxon>Flavobacterium</taxon>
    </lineage>
</organism>
<dbReference type="EMBL" id="SLWA01000004">
    <property type="protein sequence ID" value="TCN57424.1"/>
    <property type="molecule type" value="Genomic_DNA"/>
</dbReference>
<dbReference type="OrthoDB" id="1450266at2"/>
<gene>
    <name evidence="2" type="ORF">D0809_12665</name>
    <name evidence="1" type="ORF">EV142_10481</name>
</gene>
<dbReference type="EMBL" id="QWDN01000004">
    <property type="protein sequence ID" value="TEB43745.1"/>
    <property type="molecule type" value="Genomic_DNA"/>
</dbReference>
<dbReference type="RefSeq" id="WP_132035780.1">
    <property type="nucleotide sequence ID" value="NZ_QWDN01000004.1"/>
</dbReference>
<evidence type="ECO:0000313" key="2">
    <source>
        <dbReference type="EMBL" id="TEB43745.1"/>
    </source>
</evidence>
<accession>A0A4Y7UBE9</accession>
<dbReference type="Proteomes" id="UP000298340">
    <property type="component" value="Unassembled WGS sequence"/>
</dbReference>
<protein>
    <submittedName>
        <fullName evidence="2">Uncharacterized protein</fullName>
    </submittedName>
</protein>
<dbReference type="Proteomes" id="UP000295270">
    <property type="component" value="Unassembled WGS sequence"/>
</dbReference>
<evidence type="ECO:0000313" key="4">
    <source>
        <dbReference type="Proteomes" id="UP000298340"/>
    </source>
</evidence>
<comment type="caution">
    <text evidence="2">The sequence shown here is derived from an EMBL/GenBank/DDBJ whole genome shotgun (WGS) entry which is preliminary data.</text>
</comment>
<reference evidence="1 3" key="1">
    <citation type="journal article" date="2015" name="Stand. Genomic Sci.">
        <title>Genomic Encyclopedia of Bacterial and Archaeal Type Strains, Phase III: the genomes of soil and plant-associated and newly described type strains.</title>
        <authorList>
            <person name="Whitman W.B."/>
            <person name="Woyke T."/>
            <person name="Klenk H.P."/>
            <person name="Zhou Y."/>
            <person name="Lilburn T.G."/>
            <person name="Beck B.J."/>
            <person name="De Vos P."/>
            <person name="Vandamme P."/>
            <person name="Eisen J.A."/>
            <person name="Garrity G."/>
            <person name="Hugenholtz P."/>
            <person name="Kyrpides N.C."/>
        </authorList>
    </citation>
    <scope>NUCLEOTIDE SEQUENCE [LARGE SCALE GENOMIC DNA]</scope>
    <source>
        <strain evidence="1 3">P5626</strain>
    </source>
</reference>
<proteinExistence type="predicted"/>
<dbReference type="AlphaFoldDB" id="A0A4Y7UBE9"/>
<evidence type="ECO:0000313" key="1">
    <source>
        <dbReference type="EMBL" id="TCN57424.1"/>
    </source>
</evidence>